<dbReference type="Pfam" id="PF01302">
    <property type="entry name" value="CAP_GLY"/>
    <property type="match status" value="1"/>
</dbReference>
<evidence type="ECO:0000256" key="7">
    <source>
        <dbReference type="ARBA" id="ARBA00022701"/>
    </source>
</evidence>
<protein>
    <recommendedName>
        <fullName evidence="15">CAP-Gly domain-containing protein</fullName>
    </recommendedName>
</protein>
<evidence type="ECO:0000256" key="4">
    <source>
        <dbReference type="ARBA" id="ARBA00011010"/>
    </source>
</evidence>
<dbReference type="OrthoDB" id="2130750at2759"/>
<feature type="region of interest" description="Disordered" evidence="14">
    <location>
        <begin position="1277"/>
        <end position="1306"/>
    </location>
</feature>
<keyword evidence="10 13" id="KW-0175">Coiled coil</keyword>
<evidence type="ECO:0000256" key="1">
    <source>
        <dbReference type="ARBA" id="ARBA00004114"/>
    </source>
</evidence>
<evidence type="ECO:0000256" key="13">
    <source>
        <dbReference type="SAM" id="Coils"/>
    </source>
</evidence>
<reference evidence="16 17" key="1">
    <citation type="submission" date="2009-08" db="EMBL/GenBank/DDBJ databases">
        <title>The Genome Sequence of Spizellomyces punctatus strain DAOM BR117.</title>
        <authorList>
            <consortium name="The Broad Institute Genome Sequencing Platform"/>
            <person name="Russ C."/>
            <person name="Cuomo C."/>
            <person name="Shea T."/>
            <person name="Young S.K."/>
            <person name="Zeng Q."/>
            <person name="Koehrsen M."/>
            <person name="Haas B."/>
            <person name="Borodovsky M."/>
            <person name="Guigo R."/>
            <person name="Alvarado L."/>
            <person name="Berlin A."/>
            <person name="Bochicchio J."/>
            <person name="Borenstein D."/>
            <person name="Chapman S."/>
            <person name="Chen Z."/>
            <person name="Engels R."/>
            <person name="Freedman E."/>
            <person name="Gellesch M."/>
            <person name="Goldberg J."/>
            <person name="Griggs A."/>
            <person name="Gujja S."/>
            <person name="Heiman D."/>
            <person name="Hepburn T."/>
            <person name="Howarth C."/>
            <person name="Jen D."/>
            <person name="Larson L."/>
            <person name="Lewis B."/>
            <person name="Mehta T."/>
            <person name="Park D."/>
            <person name="Pearson M."/>
            <person name="Roberts A."/>
            <person name="Saif S."/>
            <person name="Shenoy N."/>
            <person name="Sisk P."/>
            <person name="Stolte C."/>
            <person name="Sykes S."/>
            <person name="Thomson T."/>
            <person name="Walk T."/>
            <person name="White J."/>
            <person name="Yandava C."/>
            <person name="Burger G."/>
            <person name="Gray M.W."/>
            <person name="Holland P.W.H."/>
            <person name="King N."/>
            <person name="Lang F.B.F."/>
            <person name="Roger A.J."/>
            <person name="Ruiz-Trillo I."/>
            <person name="Lander E."/>
            <person name="Nusbaum C."/>
        </authorList>
    </citation>
    <scope>NUCLEOTIDE SEQUENCE [LARGE SCALE GENOMIC DNA]</scope>
    <source>
        <strain evidence="16 17">DAOM BR117</strain>
    </source>
</reference>
<dbReference type="Pfam" id="PF12455">
    <property type="entry name" value="Dynactin"/>
    <property type="match status" value="1"/>
</dbReference>
<dbReference type="Proteomes" id="UP000053201">
    <property type="component" value="Unassembled WGS sequence"/>
</dbReference>
<dbReference type="VEuPathDB" id="FungiDB:SPPG_02084"/>
<keyword evidence="6" id="KW-0132">Cell division</keyword>
<dbReference type="GO" id="GO:0005819">
    <property type="term" value="C:spindle"/>
    <property type="evidence" value="ECO:0007669"/>
    <property type="project" value="UniProtKB-SubCell"/>
</dbReference>
<feature type="coiled-coil region" evidence="13">
    <location>
        <begin position="1083"/>
        <end position="1183"/>
    </location>
</feature>
<sequence>MSSGDSTPTTPRTPSETAYLPEVGSVVEINGVIGKVHYAGTTSFATGLWVGIELEAPKGKNDGSVQGIRYFTCEMGYGVFVRPSQVRRPDGTPKPAGTPTSSTPSARSRPTSAPPSRSTTPTARNISQRTSTRPSPSPSTVSRPTSAPLGTARTGSARNSTVGPTRVLSPTSGLPSPKLRNSAISPVPRGASPPNPLSRGSSRSTSRSGSFSDPQEELEKKMHMSTPKSALKRISSELREEEALHTEEVEEVPAPPVSVTSQVSRLVTALEPPRPSDQVSSATTNTTARPASALDFEQDEQIIQDEHIAQVTDVTPPLNTTYDHPVVASSITNVNASPSKFSQLVPLRDLEDLRIKIKHLEIKRAEDREKLLEFERLRTELDSAVVMRSKLSEKLQELQAEMKDARRQLKDALEEKDHLEVQLAETQEGMEMILLDKEMAEERADSLQAEVHALEEKVEELSLDLEVLKEEGHPGAPADDEANTGESEERSSVAFIQLERQNERLKDALVKLRDVTTEQEAVLKDKIEMLEKEAIELAEYKVQHEKVSEKLAVAEVTIEDLKAMIDDSLGAEDMVETLTERNMILNEKLEEAKAVIQDLEALKELNDELEQDHIETEKLLQEEIDLKDGLLVEQGKRISGQEEALADYERTIVQFRDLVRTLQSDLDRLRRGVDDGAPDQKQRDLGSQTQAMVNLNLQLQSTALKAQARAVELELRKLDVEQAMQQLEMIKPYLPDSFFQTEVDALFCILLFRRLYFKAHLLAERVKEVANQTDDPGEADKRSFLWHIVDKLGQLDGLARQFDGYMGGCSVDQFMKLGKMYPELTGAEKKLDHLIELVKNEEIKGIALLNDLTKSIMRLERLAEAYLRQGDGPIDVRSRQHLMQACIAAVGVSTERVGADVERVDVALTGNEVDDNVVDETLPASRGEVLTLWEDVRKVNASVKATSKKLERRLDDMARQGWTVRASATTLILDVNTQRLRLTDFCDALASEVVKHIQECRKTNRPVVPLTLHKASRDAAERIFGTTEGIFGTALLENLQKLVDSLGQAETALGDDGNWEKIPSTSAPWLSRADRVKSDYTVNSNLQKQVESLNEEVMTLVREVKSKDQLLQESAVKIELLEKRMENVRKHAETISHLEDSLTKTKEKAKVYEEAVESLHADLEQLENENEKLRKVVKRYERQQPGVPGVVSPRSMRIDSTSDAGAGARGRSEDVMRPEGVESVMDDSLLAQFESLKSAVRFLRTENSRLKADKAMASSVTLFDPLDPLMRRGLRRSDILSPAAQTADADSPEERESVRSPSVEDGLAQVRQEARKFARQVSLIATTPRVVDVTRMPAATERKWWSCRDDPRIQKLAEEEKGRRLWEKGMELREKVHRAVGATSTTLASHGPRSLHQGKAGEMPLLGRVRFPCTLPEESGRRKCVVLKTRKEFEALHAVLAI</sequence>
<evidence type="ECO:0000256" key="11">
    <source>
        <dbReference type="ARBA" id="ARBA00023212"/>
    </source>
</evidence>
<feature type="region of interest" description="Disordered" evidence="14">
    <location>
        <begin position="471"/>
        <end position="491"/>
    </location>
</feature>
<proteinExistence type="inferred from homology"/>
<feature type="coiled-coil region" evidence="13">
    <location>
        <begin position="350"/>
        <end position="471"/>
    </location>
</feature>
<feature type="region of interest" description="Disordered" evidence="14">
    <location>
        <begin position="1185"/>
        <end position="1217"/>
    </location>
</feature>
<keyword evidence="11" id="KW-0206">Cytoskeleton</keyword>
<dbReference type="PROSITE" id="PS50245">
    <property type="entry name" value="CAP_GLY_2"/>
    <property type="match status" value="1"/>
</dbReference>
<dbReference type="InParanoid" id="A0A0L0HPN1"/>
<evidence type="ECO:0000256" key="8">
    <source>
        <dbReference type="ARBA" id="ARBA00022776"/>
    </source>
</evidence>
<evidence type="ECO:0000256" key="5">
    <source>
        <dbReference type="ARBA" id="ARBA00022490"/>
    </source>
</evidence>
<evidence type="ECO:0000256" key="12">
    <source>
        <dbReference type="ARBA" id="ARBA00023306"/>
    </source>
</evidence>
<feature type="compositionally biased region" description="Low complexity" evidence="14">
    <location>
        <begin position="95"/>
        <end position="146"/>
    </location>
</feature>
<dbReference type="GO" id="GO:0000743">
    <property type="term" value="P:nuclear migration involved in conjugation with cellular fusion"/>
    <property type="evidence" value="ECO:0007669"/>
    <property type="project" value="TreeGrafter"/>
</dbReference>
<dbReference type="GO" id="GO:0005874">
    <property type="term" value="C:microtubule"/>
    <property type="evidence" value="ECO:0007669"/>
    <property type="project" value="UniProtKB-KW"/>
</dbReference>
<dbReference type="eggNOG" id="KOG0971">
    <property type="taxonomic scope" value="Eukaryota"/>
</dbReference>
<dbReference type="InterPro" id="IPR036859">
    <property type="entry name" value="CAP-Gly_dom_sf"/>
</dbReference>
<dbReference type="InterPro" id="IPR022157">
    <property type="entry name" value="Dynactin"/>
</dbReference>
<gene>
    <name evidence="16" type="ORF">SPPG_02084</name>
</gene>
<feature type="coiled-coil region" evidence="13">
    <location>
        <begin position="495"/>
        <end position="665"/>
    </location>
</feature>
<feature type="coiled-coil region" evidence="13">
    <location>
        <begin position="824"/>
        <end position="869"/>
    </location>
</feature>
<keyword evidence="5" id="KW-0963">Cytoplasm</keyword>
<dbReference type="GO" id="GO:0000132">
    <property type="term" value="P:establishment of mitotic spindle orientation"/>
    <property type="evidence" value="ECO:0007669"/>
    <property type="project" value="TreeGrafter"/>
</dbReference>
<feature type="region of interest" description="Disordered" evidence="14">
    <location>
        <begin position="82"/>
        <end position="260"/>
    </location>
</feature>
<keyword evidence="7" id="KW-0493">Microtubule</keyword>
<keyword evidence="17" id="KW-1185">Reference proteome</keyword>
<dbReference type="PANTHER" id="PTHR18916">
    <property type="entry name" value="DYNACTIN 1-RELATED MICROTUBULE-BINDING"/>
    <property type="match status" value="1"/>
</dbReference>
<organism evidence="16 17">
    <name type="scientific">Spizellomyces punctatus (strain DAOM BR117)</name>
    <dbReference type="NCBI Taxonomy" id="645134"/>
    <lineage>
        <taxon>Eukaryota</taxon>
        <taxon>Fungi</taxon>
        <taxon>Fungi incertae sedis</taxon>
        <taxon>Chytridiomycota</taxon>
        <taxon>Chytridiomycota incertae sedis</taxon>
        <taxon>Chytridiomycetes</taxon>
        <taxon>Spizellomycetales</taxon>
        <taxon>Spizellomycetaceae</taxon>
        <taxon>Spizellomyces</taxon>
    </lineage>
</organism>
<dbReference type="GO" id="GO:0051286">
    <property type="term" value="C:cell tip"/>
    <property type="evidence" value="ECO:0007669"/>
    <property type="project" value="TreeGrafter"/>
</dbReference>
<evidence type="ECO:0000313" key="17">
    <source>
        <dbReference type="Proteomes" id="UP000053201"/>
    </source>
</evidence>
<feature type="compositionally biased region" description="Polar residues" evidence="14">
    <location>
        <begin position="153"/>
        <end position="174"/>
    </location>
</feature>
<comment type="similarity">
    <text evidence="4">Belongs to the dynactin 150 kDa subunit family.</text>
</comment>
<dbReference type="SUPFAM" id="SSF74924">
    <property type="entry name" value="Cap-Gly domain"/>
    <property type="match status" value="1"/>
</dbReference>
<feature type="compositionally biased region" description="Low complexity" evidence="14">
    <location>
        <begin position="198"/>
        <end position="212"/>
    </location>
</feature>
<dbReference type="STRING" id="645134.A0A0L0HPN1"/>
<dbReference type="RefSeq" id="XP_016611052.1">
    <property type="nucleotide sequence ID" value="XM_016750385.1"/>
</dbReference>
<keyword evidence="8" id="KW-0498">Mitosis</keyword>
<evidence type="ECO:0000256" key="2">
    <source>
        <dbReference type="ARBA" id="ARBA00004186"/>
    </source>
</evidence>
<name>A0A0L0HPN1_SPIPD</name>
<feature type="compositionally biased region" description="Polar residues" evidence="14">
    <location>
        <begin position="277"/>
        <end position="288"/>
    </location>
</feature>
<feature type="domain" description="CAP-Gly" evidence="15">
    <location>
        <begin position="40"/>
        <end position="82"/>
    </location>
</feature>
<evidence type="ECO:0000256" key="6">
    <source>
        <dbReference type="ARBA" id="ARBA00022618"/>
    </source>
</evidence>
<keyword evidence="12" id="KW-0131">Cell cycle</keyword>
<evidence type="ECO:0000259" key="15">
    <source>
        <dbReference type="PROSITE" id="PS50245"/>
    </source>
</evidence>
<accession>A0A0L0HPN1</accession>
<feature type="region of interest" description="Disordered" evidence="14">
    <location>
        <begin position="269"/>
        <end position="288"/>
    </location>
</feature>
<keyword evidence="9" id="KW-0243">Dynein</keyword>
<dbReference type="GO" id="GO:0051301">
    <property type="term" value="P:cell division"/>
    <property type="evidence" value="ECO:0007669"/>
    <property type="project" value="UniProtKB-KW"/>
</dbReference>
<evidence type="ECO:0000256" key="14">
    <source>
        <dbReference type="SAM" id="MobiDB-lite"/>
    </source>
</evidence>
<evidence type="ECO:0000256" key="3">
    <source>
        <dbReference type="ARBA" id="ARBA00004544"/>
    </source>
</evidence>
<evidence type="ECO:0000256" key="10">
    <source>
        <dbReference type="ARBA" id="ARBA00023054"/>
    </source>
</evidence>
<dbReference type="OMA" id="LFEMEPV"/>
<dbReference type="PROSITE" id="PS00845">
    <property type="entry name" value="CAP_GLY_1"/>
    <property type="match status" value="1"/>
</dbReference>
<dbReference type="EMBL" id="KQ257452">
    <property type="protein sequence ID" value="KND03013.1"/>
    <property type="molecule type" value="Genomic_DNA"/>
</dbReference>
<dbReference type="GeneID" id="27685701"/>
<dbReference type="Gene3D" id="2.30.30.190">
    <property type="entry name" value="CAP Gly-rich-like domain"/>
    <property type="match status" value="1"/>
</dbReference>
<dbReference type="PANTHER" id="PTHR18916:SF6">
    <property type="entry name" value="DYNACTIN SUBUNIT 1"/>
    <property type="match status" value="1"/>
</dbReference>
<evidence type="ECO:0000256" key="9">
    <source>
        <dbReference type="ARBA" id="ARBA00023017"/>
    </source>
</evidence>
<dbReference type="GO" id="GO:0030286">
    <property type="term" value="C:dynein complex"/>
    <property type="evidence" value="ECO:0007669"/>
    <property type="project" value="UniProtKB-KW"/>
</dbReference>
<dbReference type="SMART" id="SM01052">
    <property type="entry name" value="CAP_GLY"/>
    <property type="match status" value="1"/>
</dbReference>
<dbReference type="GO" id="GO:0005814">
    <property type="term" value="C:centriole"/>
    <property type="evidence" value="ECO:0007669"/>
    <property type="project" value="UniProtKB-SubCell"/>
</dbReference>
<dbReference type="GO" id="GO:0005816">
    <property type="term" value="C:spindle pole body"/>
    <property type="evidence" value="ECO:0007669"/>
    <property type="project" value="TreeGrafter"/>
</dbReference>
<feature type="compositionally biased region" description="Basic and acidic residues" evidence="14">
    <location>
        <begin position="234"/>
        <end position="247"/>
    </location>
</feature>
<dbReference type="InterPro" id="IPR000938">
    <property type="entry name" value="CAP-Gly_domain"/>
</dbReference>
<evidence type="ECO:0000313" key="16">
    <source>
        <dbReference type="EMBL" id="KND03013.1"/>
    </source>
</evidence>
<comment type="subcellular location">
    <subcellularLocation>
        <location evidence="3">Cytoplasm</location>
        <location evidence="3">Cell cortex</location>
    </subcellularLocation>
    <subcellularLocation>
        <location evidence="1">Cytoplasm</location>
        <location evidence="1">Cytoskeleton</location>
        <location evidence="1">Microtubule organizing center</location>
        <location evidence="1">Centrosome</location>
        <location evidence="1">Centriole</location>
    </subcellularLocation>
    <subcellularLocation>
        <location evidence="2">Cytoplasm</location>
        <location evidence="2">Cytoskeleton</location>
        <location evidence="2">Spindle</location>
    </subcellularLocation>
</comment>